<dbReference type="OMA" id="CDVGVIP"/>
<dbReference type="PROSITE" id="PS00917">
    <property type="entry name" value="ASN_GLN_ASE_2"/>
    <property type="match status" value="1"/>
</dbReference>
<dbReference type="Pfam" id="PF17763">
    <property type="entry name" value="Asparaginase_C"/>
    <property type="match status" value="1"/>
</dbReference>
<feature type="repeat" description="ANK" evidence="3">
    <location>
        <begin position="523"/>
        <end position="555"/>
    </location>
</feature>
<feature type="repeat" description="ANK" evidence="3">
    <location>
        <begin position="490"/>
        <end position="522"/>
    </location>
</feature>
<dbReference type="Proteomes" id="UP000070444">
    <property type="component" value="Unassembled WGS sequence"/>
</dbReference>
<organism evidence="8 9">
    <name type="scientific">Conidiobolus coronatus (strain ATCC 28846 / CBS 209.66 / NRRL 28638)</name>
    <name type="common">Delacroixia coronata</name>
    <dbReference type="NCBI Taxonomy" id="796925"/>
    <lineage>
        <taxon>Eukaryota</taxon>
        <taxon>Fungi</taxon>
        <taxon>Fungi incertae sedis</taxon>
        <taxon>Zoopagomycota</taxon>
        <taxon>Entomophthoromycotina</taxon>
        <taxon>Entomophthoromycetes</taxon>
        <taxon>Entomophthorales</taxon>
        <taxon>Ancylistaceae</taxon>
        <taxon>Conidiobolus</taxon>
    </lineage>
</organism>
<dbReference type="PIRSF" id="PIRSF500176">
    <property type="entry name" value="L_ASNase"/>
    <property type="match status" value="1"/>
</dbReference>
<dbReference type="PANTHER" id="PTHR11707">
    <property type="entry name" value="L-ASPARAGINASE"/>
    <property type="match status" value="1"/>
</dbReference>
<dbReference type="Gene3D" id="1.25.40.20">
    <property type="entry name" value="Ankyrin repeat-containing domain"/>
    <property type="match status" value="2"/>
</dbReference>
<dbReference type="InterPro" id="IPR027473">
    <property type="entry name" value="L-asparaginase_C"/>
</dbReference>
<evidence type="ECO:0000256" key="4">
    <source>
        <dbReference type="PROSITE-ProRule" id="PRU10099"/>
    </source>
</evidence>
<sequence>MQSLQITHNTKYLLTQLIIEISRVLIIYTGGTIGMKPNADNHYEPVSNYLGESLRSMVRFHDPYNPQYSPKTLDSLSRVDSQIHLNNLSEQIQHNPQLQSATQQQLLNQTNWLITPPSLYGKRIKYSIKEYDPLLDSCNMGMDDWVKIATDIQDNYKLYDAFLVLHGTDTMAYTASALSFMLENLGKTVIITGSQVPLSEVRNDAVENLLGALTIAGHFVIPEVCLYFNNSLFRGNRCSKISAIDFHAFDSPNCRPLAETGVNIEVNWGEVFFPRDINKFTVSKKMNSNVASLRLFPGITDATVKAFLSTNVEGVILETYGAGNTPDRPELMKALAEASNRGVVIVNCTQCRKGSVSSLYATAKGLIDANVVPGGDMTPECYTPEKVRELMQTNLRGELTEPKKTLPVFPDKPLDSTESSSCLHYLFHCLPQPLSLFKIDDLSKMQINQMSRSLLPLILCSAASAGDVDTIRHLNHDLGSQLQFNITDYSGNTPLHVACSNGEIEVVKYLLLNGASVHLQNARGHTPIFESIMAGHLDIVQLLRQAGGHLNLSELKFATLQFFNASNTGQLQQLQLFLEAGIEVNSQGVFGSTALHFAVEGQQPRVISFLLTEPEFSFLLSPDTSSLVSSSSPSFSPSSSSSSLRLGYLYH</sequence>
<feature type="domain" description="Asparaginase/glutaminase C-terminal" evidence="7">
    <location>
        <begin position="289"/>
        <end position="381"/>
    </location>
</feature>
<feature type="active site" evidence="5">
    <location>
        <position position="168"/>
    </location>
</feature>
<evidence type="ECO:0000313" key="8">
    <source>
        <dbReference type="EMBL" id="KXN72158.1"/>
    </source>
</evidence>
<dbReference type="SMART" id="SM00248">
    <property type="entry name" value="ANK"/>
    <property type="match status" value="3"/>
</dbReference>
<evidence type="ECO:0000259" key="6">
    <source>
        <dbReference type="Pfam" id="PF00710"/>
    </source>
</evidence>
<dbReference type="InterPro" id="IPR036770">
    <property type="entry name" value="Ankyrin_rpt-contain_sf"/>
</dbReference>
<evidence type="ECO:0000256" key="3">
    <source>
        <dbReference type="PROSITE-ProRule" id="PRU00023"/>
    </source>
</evidence>
<dbReference type="SUPFAM" id="SSF48403">
    <property type="entry name" value="Ankyrin repeat"/>
    <property type="match status" value="1"/>
</dbReference>
<dbReference type="GO" id="GO:0004067">
    <property type="term" value="F:asparaginase activity"/>
    <property type="evidence" value="ECO:0007669"/>
    <property type="project" value="UniProtKB-UniRule"/>
</dbReference>
<dbReference type="PROSITE" id="PS51732">
    <property type="entry name" value="ASN_GLN_ASE_3"/>
    <property type="match status" value="1"/>
</dbReference>
<dbReference type="Gene3D" id="3.40.50.40">
    <property type="match status" value="1"/>
</dbReference>
<protein>
    <recommendedName>
        <fullName evidence="1">asparaginase</fullName>
        <ecNumber evidence="1">3.5.1.1</ecNumber>
    </recommendedName>
</protein>
<dbReference type="GO" id="GO:0006528">
    <property type="term" value="P:asparagine metabolic process"/>
    <property type="evidence" value="ECO:0007669"/>
    <property type="project" value="UniProtKB-ARBA"/>
</dbReference>
<dbReference type="Pfam" id="PF00710">
    <property type="entry name" value="Asparaginase"/>
    <property type="match status" value="1"/>
</dbReference>
<dbReference type="InterPro" id="IPR040919">
    <property type="entry name" value="Asparaginase_C"/>
</dbReference>
<dbReference type="Gene3D" id="3.40.50.1170">
    <property type="entry name" value="L-asparaginase, N-terminal domain"/>
    <property type="match status" value="1"/>
</dbReference>
<evidence type="ECO:0000256" key="1">
    <source>
        <dbReference type="ARBA" id="ARBA00012920"/>
    </source>
</evidence>
<evidence type="ECO:0000259" key="7">
    <source>
        <dbReference type="Pfam" id="PF17763"/>
    </source>
</evidence>
<dbReference type="Pfam" id="PF13637">
    <property type="entry name" value="Ank_4"/>
    <property type="match status" value="1"/>
</dbReference>
<dbReference type="InterPro" id="IPR041725">
    <property type="entry name" value="L-asparaginase_I"/>
</dbReference>
<dbReference type="InterPro" id="IPR020827">
    <property type="entry name" value="Asparaginase/glutaminase_AS1"/>
</dbReference>
<evidence type="ECO:0000256" key="2">
    <source>
        <dbReference type="ARBA" id="ARBA00022801"/>
    </source>
</evidence>
<dbReference type="PRINTS" id="PR00139">
    <property type="entry name" value="ASNGLNASE"/>
</dbReference>
<dbReference type="PROSITE" id="PS00144">
    <property type="entry name" value="ASN_GLN_ASE_1"/>
    <property type="match status" value="1"/>
</dbReference>
<dbReference type="InterPro" id="IPR027475">
    <property type="entry name" value="Asparaginase/glutaminase_AS2"/>
</dbReference>
<dbReference type="SMART" id="SM00870">
    <property type="entry name" value="Asparaginase"/>
    <property type="match status" value="1"/>
</dbReference>
<dbReference type="OrthoDB" id="542841at2759"/>
<dbReference type="STRING" id="796925.A0A137PAW2"/>
<keyword evidence="9" id="KW-1185">Reference proteome</keyword>
<keyword evidence="2" id="KW-0378">Hydrolase</keyword>
<keyword evidence="3" id="KW-0040">ANK repeat</keyword>
<reference evidence="8 9" key="1">
    <citation type="journal article" date="2015" name="Genome Biol. Evol.">
        <title>Phylogenomic analyses indicate that early fungi evolved digesting cell walls of algal ancestors of land plants.</title>
        <authorList>
            <person name="Chang Y."/>
            <person name="Wang S."/>
            <person name="Sekimoto S."/>
            <person name="Aerts A.L."/>
            <person name="Choi C."/>
            <person name="Clum A."/>
            <person name="LaButti K.M."/>
            <person name="Lindquist E.A."/>
            <person name="Yee Ngan C."/>
            <person name="Ohm R.A."/>
            <person name="Salamov A.A."/>
            <person name="Grigoriev I.V."/>
            <person name="Spatafora J.W."/>
            <person name="Berbee M.L."/>
        </authorList>
    </citation>
    <scope>NUCLEOTIDE SEQUENCE [LARGE SCALE GENOMIC DNA]</scope>
    <source>
        <strain evidence="8 9">NRRL 28638</strain>
    </source>
</reference>
<dbReference type="SFLD" id="SFLDS00057">
    <property type="entry name" value="Glutaminase/Asparaginase"/>
    <property type="match status" value="1"/>
</dbReference>
<dbReference type="PROSITE" id="PS50297">
    <property type="entry name" value="ANK_REP_REGION"/>
    <property type="match status" value="2"/>
</dbReference>
<dbReference type="InterPro" id="IPR002110">
    <property type="entry name" value="Ankyrin_rpt"/>
</dbReference>
<dbReference type="Pfam" id="PF12796">
    <property type="entry name" value="Ank_2"/>
    <property type="match status" value="1"/>
</dbReference>
<evidence type="ECO:0000313" key="9">
    <source>
        <dbReference type="Proteomes" id="UP000070444"/>
    </source>
</evidence>
<feature type="active site" evidence="4">
    <location>
        <position position="32"/>
    </location>
</feature>
<dbReference type="InterPro" id="IPR006034">
    <property type="entry name" value="Asparaginase/glutaminase-like"/>
</dbReference>
<feature type="domain" description="L-asparaginase N-terminal" evidence="6">
    <location>
        <begin position="23"/>
        <end position="269"/>
    </location>
</feature>
<gene>
    <name evidence="8" type="ORF">CONCODRAFT_75328</name>
</gene>
<dbReference type="InterPro" id="IPR027474">
    <property type="entry name" value="L-asparaginase_N"/>
</dbReference>
<dbReference type="PIRSF" id="PIRSF001220">
    <property type="entry name" value="L-ASNase_gatD"/>
    <property type="match status" value="1"/>
</dbReference>
<dbReference type="InterPro" id="IPR037152">
    <property type="entry name" value="L-asparaginase_N_sf"/>
</dbReference>
<accession>A0A137PAW2</accession>
<dbReference type="PROSITE" id="PS50088">
    <property type="entry name" value="ANK_REPEAT"/>
    <property type="match status" value="2"/>
</dbReference>
<name>A0A137PAW2_CONC2</name>
<dbReference type="SUPFAM" id="SSF53774">
    <property type="entry name" value="Glutaminase/Asparaginase"/>
    <property type="match status" value="1"/>
</dbReference>
<dbReference type="AlphaFoldDB" id="A0A137PAW2"/>
<proteinExistence type="predicted"/>
<dbReference type="CDD" id="cd08963">
    <property type="entry name" value="L-asparaginase_I"/>
    <property type="match status" value="1"/>
</dbReference>
<dbReference type="EC" id="3.5.1.1" evidence="1"/>
<dbReference type="PRINTS" id="PR01415">
    <property type="entry name" value="ANKYRIN"/>
</dbReference>
<dbReference type="EMBL" id="KQ964459">
    <property type="protein sequence ID" value="KXN72158.1"/>
    <property type="molecule type" value="Genomic_DNA"/>
</dbReference>
<evidence type="ECO:0000256" key="5">
    <source>
        <dbReference type="PROSITE-ProRule" id="PRU10100"/>
    </source>
</evidence>
<dbReference type="FunFam" id="3.40.50.40:FF:000001">
    <property type="entry name" value="L-asparaginase 1"/>
    <property type="match status" value="1"/>
</dbReference>
<dbReference type="InterPro" id="IPR036152">
    <property type="entry name" value="Asp/glu_Ase-like_sf"/>
</dbReference>
<dbReference type="PANTHER" id="PTHR11707:SF28">
    <property type="entry name" value="60 KDA LYSOPHOSPHOLIPASE"/>
    <property type="match status" value="1"/>
</dbReference>